<keyword evidence="2" id="KW-1185">Reference proteome</keyword>
<evidence type="ECO:0000313" key="1">
    <source>
        <dbReference type="EMBL" id="AZG43448.1"/>
    </source>
</evidence>
<dbReference type="EMBL" id="CP033972">
    <property type="protein sequence ID" value="AZG43448.1"/>
    <property type="molecule type" value="Genomic_DNA"/>
</dbReference>
<dbReference type="OrthoDB" id="4951181at2"/>
<sequence length="139" mass="14546">MIVYATNAELVTWIGSEPDTDDVDRMLRQASILVGRACRNDLYDTVPSGKPSDDDLAAAMRDATCAQVEQWIEAGVTAVAAGAAGIAMVKTETTVDGATWKYDPASVAAATQARIDSTIRLCTTALAVLRNVGLASGLV</sequence>
<protein>
    <submittedName>
        <fullName evidence="1">Uncharacterized protein</fullName>
    </submittedName>
</protein>
<evidence type="ECO:0000313" key="2">
    <source>
        <dbReference type="Proteomes" id="UP000271469"/>
    </source>
</evidence>
<dbReference type="RefSeq" id="WP_124706491.1">
    <property type="nucleotide sequence ID" value="NZ_CP033972.1"/>
</dbReference>
<gene>
    <name evidence="1" type="ORF">D7316_00012</name>
</gene>
<dbReference type="Proteomes" id="UP000271469">
    <property type="component" value="Chromosome"/>
</dbReference>
<accession>A0A3G8JEW7</accession>
<dbReference type="KEGG" id="gom:D7316_00012"/>
<reference evidence="1 2" key="1">
    <citation type="submission" date="2018-11" db="EMBL/GenBank/DDBJ databases">
        <title>Gordonia insulae sp. nov., isolated from an island soil.</title>
        <authorList>
            <person name="Kim Y.S."/>
            <person name="Kim S.B."/>
        </authorList>
    </citation>
    <scope>NUCLEOTIDE SEQUENCE [LARGE SCALE GENOMIC DNA]</scope>
    <source>
        <strain evidence="1 2">MMS17-SY073</strain>
    </source>
</reference>
<proteinExistence type="predicted"/>
<dbReference type="AlphaFoldDB" id="A0A3G8JEW7"/>
<name>A0A3G8JEW7_9ACTN</name>
<organism evidence="1 2">
    <name type="scientific">Gordonia insulae</name>
    <dbReference type="NCBI Taxonomy" id="2420509"/>
    <lineage>
        <taxon>Bacteria</taxon>
        <taxon>Bacillati</taxon>
        <taxon>Actinomycetota</taxon>
        <taxon>Actinomycetes</taxon>
        <taxon>Mycobacteriales</taxon>
        <taxon>Gordoniaceae</taxon>
        <taxon>Gordonia</taxon>
    </lineage>
</organism>